<accession>A0A1X0NJH9</accession>
<dbReference type="EMBL" id="NBCO01000047">
    <property type="protein sequence ID" value="ORC84270.1"/>
    <property type="molecule type" value="Genomic_DNA"/>
</dbReference>
<proteinExistence type="predicted"/>
<name>A0A1X0NJH9_9TRYP</name>
<comment type="caution">
    <text evidence="2">The sequence shown here is derived from an EMBL/GenBank/DDBJ whole genome shotgun (WGS) entry which is preliminary data.</text>
</comment>
<evidence type="ECO:0000313" key="3">
    <source>
        <dbReference type="Proteomes" id="UP000192257"/>
    </source>
</evidence>
<feature type="region of interest" description="Disordered" evidence="1">
    <location>
        <begin position="114"/>
        <end position="273"/>
    </location>
</feature>
<sequence length="314" mass="32939">EVSCGAGGALRVRPAAESEWLTCGAGSRVSACGKYADLCRQRIARTAATKRIKTAITADDEGENPAVKHYAGYGTWEDFLATADNNRKCENGTGKTSSGIDCWAWNTYGKENITSPAPAHENSANARLTSEHPETVSEVLRPPVPGKREGAMIENERQLPGSNTEERKGTAASDRTVLPTPTVTNTQSQTPGTTPGTQGDQGASGNTTANSTPVTSTPTQQSPESANQSHENGDVTAASDSHETNSTTPQSPESNVSEALTTTPSPVPVPNSDINTIAPTVLKKTNTDSSVSPVWMRTVAPLLIVAVLFSATVY</sequence>
<feature type="non-terminal residue" evidence="2">
    <location>
        <position position="1"/>
    </location>
</feature>
<evidence type="ECO:0000313" key="2">
    <source>
        <dbReference type="EMBL" id="ORC84270.1"/>
    </source>
</evidence>
<reference evidence="2 3" key="1">
    <citation type="submission" date="2017-03" db="EMBL/GenBank/DDBJ databases">
        <title>An alternative strategy for trypanosome survival in the mammalian bloodstream revealed through genome and transcriptome analysis of the ubiquitous bovine parasite Trypanosoma (Megatrypanum) theileri.</title>
        <authorList>
            <person name="Kelly S."/>
            <person name="Ivens A."/>
            <person name="Mott A."/>
            <person name="O'Neill E."/>
            <person name="Emms D."/>
            <person name="Macleod O."/>
            <person name="Voorheis P."/>
            <person name="Matthews J."/>
            <person name="Matthews K."/>
            <person name="Carrington M."/>
        </authorList>
    </citation>
    <scope>NUCLEOTIDE SEQUENCE [LARGE SCALE GENOMIC DNA]</scope>
    <source>
        <strain evidence="2">Edinburgh</strain>
    </source>
</reference>
<dbReference type="Proteomes" id="UP000192257">
    <property type="component" value="Unassembled WGS sequence"/>
</dbReference>
<dbReference type="VEuPathDB" id="TriTrypDB:TM35_000471650"/>
<dbReference type="AlphaFoldDB" id="A0A1X0NJH9"/>
<organism evidence="2 3">
    <name type="scientific">Trypanosoma theileri</name>
    <dbReference type="NCBI Taxonomy" id="67003"/>
    <lineage>
        <taxon>Eukaryota</taxon>
        <taxon>Discoba</taxon>
        <taxon>Euglenozoa</taxon>
        <taxon>Kinetoplastea</taxon>
        <taxon>Metakinetoplastina</taxon>
        <taxon>Trypanosomatida</taxon>
        <taxon>Trypanosomatidae</taxon>
        <taxon>Trypanosoma</taxon>
    </lineage>
</organism>
<feature type="compositionally biased region" description="Basic and acidic residues" evidence="1">
    <location>
        <begin position="146"/>
        <end position="157"/>
    </location>
</feature>
<feature type="compositionally biased region" description="Low complexity" evidence="1">
    <location>
        <begin position="211"/>
        <end position="225"/>
    </location>
</feature>
<gene>
    <name evidence="2" type="ORF">TM35_000471650</name>
</gene>
<protein>
    <submittedName>
        <fullName evidence="2">Uncharacterized protein</fullName>
    </submittedName>
</protein>
<dbReference type="RefSeq" id="XP_028878336.1">
    <property type="nucleotide sequence ID" value="XM_029030425.1"/>
</dbReference>
<feature type="compositionally biased region" description="Polar residues" evidence="1">
    <location>
        <begin position="244"/>
        <end position="260"/>
    </location>
</feature>
<keyword evidence="3" id="KW-1185">Reference proteome</keyword>
<feature type="compositionally biased region" description="Low complexity" evidence="1">
    <location>
        <begin position="182"/>
        <end position="201"/>
    </location>
</feature>
<evidence type="ECO:0000256" key="1">
    <source>
        <dbReference type="SAM" id="MobiDB-lite"/>
    </source>
</evidence>
<dbReference type="GeneID" id="39990205"/>